<dbReference type="InterPro" id="IPR001460">
    <property type="entry name" value="PCN-bd_Tpept"/>
</dbReference>
<proteinExistence type="predicted"/>
<keyword evidence="2" id="KW-0645">Protease</keyword>
<dbReference type="Pfam" id="PF00905">
    <property type="entry name" value="Transpeptidase"/>
    <property type="match status" value="1"/>
</dbReference>
<reference evidence="2" key="1">
    <citation type="submission" date="2019-08" db="EMBL/GenBank/DDBJ databases">
        <authorList>
            <person name="Kucharzyk K."/>
            <person name="Murdoch R.W."/>
            <person name="Higgins S."/>
            <person name="Loffler F."/>
        </authorList>
    </citation>
    <scope>NUCLEOTIDE SEQUENCE</scope>
</reference>
<dbReference type="InterPro" id="IPR012338">
    <property type="entry name" value="Beta-lactam/transpept-like"/>
</dbReference>
<evidence type="ECO:0000259" key="1">
    <source>
        <dbReference type="Pfam" id="PF00905"/>
    </source>
</evidence>
<organism evidence="2">
    <name type="scientific">bioreactor metagenome</name>
    <dbReference type="NCBI Taxonomy" id="1076179"/>
    <lineage>
        <taxon>unclassified sequences</taxon>
        <taxon>metagenomes</taxon>
        <taxon>ecological metagenomes</taxon>
    </lineage>
</organism>
<comment type="caution">
    <text evidence="2">The sequence shown here is derived from an EMBL/GenBank/DDBJ whole genome shotgun (WGS) entry which is preliminary data.</text>
</comment>
<gene>
    <name evidence="2" type="primary">mrdA_24</name>
    <name evidence="2" type="ORF">SDC9_113873</name>
</gene>
<sequence>MKPSIAVAALEEGVINTSSTVTCSGYYHYRDITLKCTGVHGALNVVSAINHSCNSFFYEMGRRLGINTMNTYRKCFGLGQKTGIEIEEASGTLDSPAYRQSLNQTWYPGFNLQSAIGNAGDVVTPIQLANYCATVANGGNLYKCTLIKSVKSYDCTKTISENKPVLLRKSTFSKTTMDAVRQGMHLVGTVGFCADTFSSLSVEAAAKTGTSQVEKTVNGVTKITNNGFLITFAPYGNPEIAICVALEGAPSGSSVAPVARDIYNYYFSSKEPDTSTNKADQTNSETTTVIQNYESILLP</sequence>
<feature type="domain" description="Penicillin-binding protein transpeptidase" evidence="1">
    <location>
        <begin position="1"/>
        <end position="263"/>
    </location>
</feature>
<name>A0A645BNC0_9ZZZZ</name>
<dbReference type="Gene3D" id="3.40.710.10">
    <property type="entry name" value="DD-peptidase/beta-lactamase superfamily"/>
    <property type="match status" value="1"/>
</dbReference>
<dbReference type="PANTHER" id="PTHR30627">
    <property type="entry name" value="PEPTIDOGLYCAN D,D-TRANSPEPTIDASE"/>
    <property type="match status" value="1"/>
</dbReference>
<dbReference type="GO" id="GO:0009002">
    <property type="term" value="F:serine-type D-Ala-D-Ala carboxypeptidase activity"/>
    <property type="evidence" value="ECO:0007669"/>
    <property type="project" value="UniProtKB-EC"/>
</dbReference>
<accession>A0A645BNC0</accession>
<evidence type="ECO:0000313" key="2">
    <source>
        <dbReference type="EMBL" id="MPM66959.1"/>
    </source>
</evidence>
<keyword evidence="2" id="KW-0378">Hydrolase</keyword>
<protein>
    <submittedName>
        <fullName evidence="2">Peptidoglycan D,D-transpeptidase MrdA</fullName>
        <ecNumber evidence="2">3.4.16.4</ecNumber>
    </submittedName>
</protein>
<dbReference type="PANTHER" id="PTHR30627:SF2">
    <property type="entry name" value="PEPTIDOGLYCAN D,D-TRANSPEPTIDASE MRDA"/>
    <property type="match status" value="1"/>
</dbReference>
<keyword evidence="2" id="KW-0121">Carboxypeptidase</keyword>
<dbReference type="GO" id="GO:0005886">
    <property type="term" value="C:plasma membrane"/>
    <property type="evidence" value="ECO:0007669"/>
    <property type="project" value="TreeGrafter"/>
</dbReference>
<dbReference type="GO" id="GO:0071555">
    <property type="term" value="P:cell wall organization"/>
    <property type="evidence" value="ECO:0007669"/>
    <property type="project" value="TreeGrafter"/>
</dbReference>
<dbReference type="SUPFAM" id="SSF56601">
    <property type="entry name" value="beta-lactamase/transpeptidase-like"/>
    <property type="match status" value="1"/>
</dbReference>
<dbReference type="AlphaFoldDB" id="A0A645BNC0"/>
<dbReference type="GO" id="GO:0071972">
    <property type="term" value="F:peptidoglycan L,D-transpeptidase activity"/>
    <property type="evidence" value="ECO:0007669"/>
    <property type="project" value="TreeGrafter"/>
</dbReference>
<dbReference type="GO" id="GO:0008658">
    <property type="term" value="F:penicillin binding"/>
    <property type="evidence" value="ECO:0007669"/>
    <property type="project" value="InterPro"/>
</dbReference>
<dbReference type="EC" id="3.4.16.4" evidence="2"/>
<dbReference type="EMBL" id="VSSQ01021398">
    <property type="protein sequence ID" value="MPM66959.1"/>
    <property type="molecule type" value="Genomic_DNA"/>
</dbReference>
<dbReference type="InterPro" id="IPR050515">
    <property type="entry name" value="Beta-lactam/transpept"/>
</dbReference>